<organism evidence="3 4">
    <name type="scientific">Telmatospirillum siberiense</name>
    <dbReference type="NCBI Taxonomy" id="382514"/>
    <lineage>
        <taxon>Bacteria</taxon>
        <taxon>Pseudomonadati</taxon>
        <taxon>Pseudomonadota</taxon>
        <taxon>Alphaproteobacteria</taxon>
        <taxon>Rhodospirillales</taxon>
        <taxon>Rhodospirillaceae</taxon>
        <taxon>Telmatospirillum</taxon>
    </lineage>
</organism>
<dbReference type="AlphaFoldDB" id="A0A2N3PTB5"/>
<evidence type="ECO:0000256" key="1">
    <source>
        <dbReference type="SAM" id="MobiDB-lite"/>
    </source>
</evidence>
<evidence type="ECO:0000256" key="2">
    <source>
        <dbReference type="SAM" id="SignalP"/>
    </source>
</evidence>
<reference evidence="4" key="1">
    <citation type="submission" date="2017-12" db="EMBL/GenBank/DDBJ databases">
        <title>Draft genome sequence of Telmatospirillum siberiense 26-4b1T, an acidotolerant peatland alphaproteobacterium potentially involved in sulfur cycling.</title>
        <authorList>
            <person name="Hausmann B."/>
            <person name="Pjevac P."/>
            <person name="Schreck K."/>
            <person name="Herbold C.W."/>
            <person name="Daims H."/>
            <person name="Wagner M."/>
            <person name="Pester M."/>
            <person name="Loy A."/>
        </authorList>
    </citation>
    <scope>NUCLEOTIDE SEQUENCE [LARGE SCALE GENOMIC DNA]</scope>
    <source>
        <strain evidence="4">26-4b1</strain>
    </source>
</reference>
<protein>
    <recommendedName>
        <fullName evidence="5">DUF3108 domain-containing protein</fullName>
    </recommendedName>
</protein>
<gene>
    <name evidence="3" type="ORF">CWS72_15210</name>
</gene>
<feature type="signal peptide" evidence="2">
    <location>
        <begin position="1"/>
        <end position="27"/>
    </location>
</feature>
<keyword evidence="4" id="KW-1185">Reference proteome</keyword>
<dbReference type="EMBL" id="PIUM01000018">
    <property type="protein sequence ID" value="PKU23627.1"/>
    <property type="molecule type" value="Genomic_DNA"/>
</dbReference>
<feature type="compositionally biased region" description="Basic and acidic residues" evidence="1">
    <location>
        <begin position="120"/>
        <end position="131"/>
    </location>
</feature>
<dbReference type="Pfam" id="PF11306">
    <property type="entry name" value="DUF3108"/>
    <property type="match status" value="1"/>
</dbReference>
<feature type="chain" id="PRO_5014710380" description="DUF3108 domain-containing protein" evidence="2">
    <location>
        <begin position="28"/>
        <end position="273"/>
    </location>
</feature>
<comment type="caution">
    <text evidence="3">The sequence shown here is derived from an EMBL/GenBank/DDBJ whole genome shotgun (WGS) entry which is preliminary data.</text>
</comment>
<name>A0A2N3PTB5_9PROT</name>
<dbReference type="PROSITE" id="PS51257">
    <property type="entry name" value="PROKAR_LIPOPROTEIN"/>
    <property type="match status" value="1"/>
</dbReference>
<dbReference type="OrthoDB" id="7630100at2"/>
<dbReference type="Proteomes" id="UP000233293">
    <property type="component" value="Unassembled WGS sequence"/>
</dbReference>
<sequence>MRQFDLRRPTAMFSLLVWLGACGSGRAAEPESLSFQAYCGGLDAAEISFVAEQQDGRYHGHLSILTHGMTHWMTRLLVDSDSWGTVTPTGFRPLTFSQVSSSREKNRRIEMRFVDEGETAEKLVDDERRNDASLAPADPDDLDPPVPEEARHHVLDPVTALFEMGRRGMAGEKTFVLAVFDGRRRYDLAVEAVGPGSHDIGGKTYDTLDLKAVMNPLYGFRPRAMDFWKNAGFNVFVGRDIGLPVKISTTTFTAETVIGLHASCRGVLPCPPS</sequence>
<dbReference type="InterPro" id="IPR021457">
    <property type="entry name" value="DUF3108"/>
</dbReference>
<evidence type="ECO:0008006" key="5">
    <source>
        <dbReference type="Google" id="ProtNLM"/>
    </source>
</evidence>
<feature type="region of interest" description="Disordered" evidence="1">
    <location>
        <begin position="120"/>
        <end position="145"/>
    </location>
</feature>
<dbReference type="RefSeq" id="WP_101251479.1">
    <property type="nucleotide sequence ID" value="NZ_PIUM01000018.1"/>
</dbReference>
<accession>A0A2N3PTB5</accession>
<keyword evidence="2" id="KW-0732">Signal</keyword>
<evidence type="ECO:0000313" key="3">
    <source>
        <dbReference type="EMBL" id="PKU23627.1"/>
    </source>
</evidence>
<proteinExistence type="predicted"/>
<evidence type="ECO:0000313" key="4">
    <source>
        <dbReference type="Proteomes" id="UP000233293"/>
    </source>
</evidence>